<dbReference type="Pfam" id="PF24325">
    <property type="entry name" value="DUF7495"/>
    <property type="match status" value="1"/>
</dbReference>
<gene>
    <name evidence="3" type="ORF">THAOC_33301</name>
</gene>
<evidence type="ECO:0000259" key="2">
    <source>
        <dbReference type="Pfam" id="PF24325"/>
    </source>
</evidence>
<dbReference type="Proteomes" id="UP000266841">
    <property type="component" value="Unassembled WGS sequence"/>
</dbReference>
<proteinExistence type="predicted"/>
<keyword evidence="4" id="KW-1185">Reference proteome</keyword>
<dbReference type="AlphaFoldDB" id="K0R5C7"/>
<accession>K0R5C7</accession>
<protein>
    <recommendedName>
        <fullName evidence="2">DUF7495 domain-containing protein</fullName>
    </recommendedName>
</protein>
<keyword evidence="1" id="KW-0472">Membrane</keyword>
<feature type="transmembrane region" description="Helical" evidence="1">
    <location>
        <begin position="15"/>
        <end position="39"/>
    </location>
</feature>
<organism evidence="3 4">
    <name type="scientific">Thalassiosira oceanica</name>
    <name type="common">Marine diatom</name>
    <dbReference type="NCBI Taxonomy" id="159749"/>
    <lineage>
        <taxon>Eukaryota</taxon>
        <taxon>Sar</taxon>
        <taxon>Stramenopiles</taxon>
        <taxon>Ochrophyta</taxon>
        <taxon>Bacillariophyta</taxon>
        <taxon>Coscinodiscophyceae</taxon>
        <taxon>Thalassiosirophycidae</taxon>
        <taxon>Thalassiosirales</taxon>
        <taxon>Thalassiosiraceae</taxon>
        <taxon>Thalassiosira</taxon>
    </lineage>
</organism>
<keyword evidence="1" id="KW-1133">Transmembrane helix</keyword>
<evidence type="ECO:0000313" key="3">
    <source>
        <dbReference type="EMBL" id="EJK47940.1"/>
    </source>
</evidence>
<keyword evidence="1" id="KW-0812">Transmembrane</keyword>
<dbReference type="InterPro" id="IPR055918">
    <property type="entry name" value="DUF7495"/>
</dbReference>
<feature type="domain" description="DUF7495" evidence="2">
    <location>
        <begin position="83"/>
        <end position="176"/>
    </location>
</feature>
<sequence length="484" mass="54410">MATSSNLIKVRQSRLVVVAFILGSLATAALNFVTFHLYYKHDVLQNALKKVDHLETTMTMSRRPHHGMRSEVTYSVKGTPTIYDKSDGLEVGSSREGEEFCKQMGKGKLGSQLCPYEAYCNGGRGVQLFKGIEDHLTKLNNTSLQAEAWAPLASGGGQPVWVGLGAKNLCHQRGQVDEDFVAPFIMCCHMDTVTMPDLTLDWFMPSGNAKNDREYDLLVLVLAGGAGSQSNERFEFQQDVWLKVSRESERLGLSVKIYLLTMDSDIQEATTDGVTIKIPGENSYIPGCMVMTMKAIEYIHETKLQGHRHKYLLRTNISSLWCFPKYLSYIGEKFPTGSTQVYNGMIGTNSKNGCRQFISGSGILLSPDLERLMVNDQERIMWDIVDDTAIGTLLIDRHNVTATWGRRQDFTSLKALGDINGSYWDIGEDQYHFRVKSRSHGSTRDNVLQDKLVMSHLFFHCYSDRKNQQVKLANYNISLPTAHN</sequence>
<name>K0R5C7_THAOC</name>
<evidence type="ECO:0000256" key="1">
    <source>
        <dbReference type="SAM" id="Phobius"/>
    </source>
</evidence>
<evidence type="ECO:0000313" key="4">
    <source>
        <dbReference type="Proteomes" id="UP000266841"/>
    </source>
</evidence>
<comment type="caution">
    <text evidence="3">The sequence shown here is derived from an EMBL/GenBank/DDBJ whole genome shotgun (WGS) entry which is preliminary data.</text>
</comment>
<reference evidence="3 4" key="1">
    <citation type="journal article" date="2012" name="Genome Biol.">
        <title>Genome and low-iron response of an oceanic diatom adapted to chronic iron limitation.</title>
        <authorList>
            <person name="Lommer M."/>
            <person name="Specht M."/>
            <person name="Roy A.S."/>
            <person name="Kraemer L."/>
            <person name="Andreson R."/>
            <person name="Gutowska M.A."/>
            <person name="Wolf J."/>
            <person name="Bergner S.V."/>
            <person name="Schilhabel M.B."/>
            <person name="Klostermeier U.C."/>
            <person name="Beiko R.G."/>
            <person name="Rosenstiel P."/>
            <person name="Hippler M."/>
            <person name="Laroche J."/>
        </authorList>
    </citation>
    <scope>NUCLEOTIDE SEQUENCE [LARGE SCALE GENOMIC DNA]</scope>
    <source>
        <strain evidence="3 4">CCMP1005</strain>
    </source>
</reference>
<dbReference type="EMBL" id="AGNL01046445">
    <property type="protein sequence ID" value="EJK47940.1"/>
    <property type="molecule type" value="Genomic_DNA"/>
</dbReference>